<evidence type="ECO:0000313" key="3">
    <source>
        <dbReference type="Proteomes" id="UP001054945"/>
    </source>
</evidence>
<gene>
    <name evidence="2" type="ORF">CEXT_137971</name>
</gene>
<dbReference type="AlphaFoldDB" id="A0AAV4UH68"/>
<dbReference type="Pfam" id="PF17980">
    <property type="entry name" value="ADD_DNMT3"/>
    <property type="match status" value="1"/>
</dbReference>
<dbReference type="EMBL" id="BPLR01012841">
    <property type="protein sequence ID" value="GIY56974.1"/>
    <property type="molecule type" value="Genomic_DNA"/>
</dbReference>
<comment type="caution">
    <text evidence="2">The sequence shown here is derived from an EMBL/GenBank/DDBJ whole genome shotgun (WGS) entry which is preliminary data.</text>
</comment>
<evidence type="ECO:0000259" key="1">
    <source>
        <dbReference type="Pfam" id="PF17980"/>
    </source>
</evidence>
<organism evidence="2 3">
    <name type="scientific">Caerostris extrusa</name>
    <name type="common">Bark spider</name>
    <name type="synonym">Caerostris bankana</name>
    <dbReference type="NCBI Taxonomy" id="172846"/>
    <lineage>
        <taxon>Eukaryota</taxon>
        <taxon>Metazoa</taxon>
        <taxon>Ecdysozoa</taxon>
        <taxon>Arthropoda</taxon>
        <taxon>Chelicerata</taxon>
        <taxon>Arachnida</taxon>
        <taxon>Araneae</taxon>
        <taxon>Araneomorphae</taxon>
        <taxon>Entelegynae</taxon>
        <taxon>Araneoidea</taxon>
        <taxon>Araneidae</taxon>
        <taxon>Caerostris</taxon>
    </lineage>
</organism>
<dbReference type="Proteomes" id="UP001054945">
    <property type="component" value="Unassembled WGS sequence"/>
</dbReference>
<sequence>MGFSFGKRVESGDLLDFEKHFADKSIQKLEKPFTAGIQEAVTVIASRHKIFRDISEKLQWANSGFQAAVNILPTESPNTVLHNSKKCIKRKKRRVEQVDKKKRRAEQVDKIRTKLQAVRNGSKSLTEICIMCCKEDSFAKHPLFIGGVCSNCSDYYCKAITLLRPGKMPVNPIKMKYNSKEVYVWTNVPIVK</sequence>
<feature type="domain" description="DNMT3 cysteine rich ADD" evidence="1">
    <location>
        <begin position="116"/>
        <end position="157"/>
    </location>
</feature>
<evidence type="ECO:0000313" key="2">
    <source>
        <dbReference type="EMBL" id="GIY56974.1"/>
    </source>
</evidence>
<protein>
    <recommendedName>
        <fullName evidence="1">DNMT3 cysteine rich ADD domain-containing protein</fullName>
    </recommendedName>
</protein>
<proteinExistence type="predicted"/>
<accession>A0AAV4UH68</accession>
<name>A0AAV4UH68_CAEEX</name>
<dbReference type="InterPro" id="IPR040552">
    <property type="entry name" value="DNMT3_ADD_GATA1-like"/>
</dbReference>
<reference evidence="2 3" key="1">
    <citation type="submission" date="2021-06" db="EMBL/GenBank/DDBJ databases">
        <title>Caerostris extrusa draft genome.</title>
        <authorList>
            <person name="Kono N."/>
            <person name="Arakawa K."/>
        </authorList>
    </citation>
    <scope>NUCLEOTIDE SEQUENCE [LARGE SCALE GENOMIC DNA]</scope>
</reference>
<keyword evidence="3" id="KW-1185">Reference proteome</keyword>